<name>A0ABW1WUT9_9HYPH</name>
<feature type="compositionally biased region" description="Polar residues" evidence="1">
    <location>
        <begin position="1"/>
        <end position="16"/>
    </location>
</feature>
<organism evidence="2 3">
    <name type="scientific">Methylorubrum zatmanii</name>
    <dbReference type="NCBI Taxonomy" id="29429"/>
    <lineage>
        <taxon>Bacteria</taxon>
        <taxon>Pseudomonadati</taxon>
        <taxon>Pseudomonadota</taxon>
        <taxon>Alphaproteobacteria</taxon>
        <taxon>Hyphomicrobiales</taxon>
        <taxon>Methylobacteriaceae</taxon>
        <taxon>Methylorubrum</taxon>
    </lineage>
</organism>
<proteinExistence type="predicted"/>
<evidence type="ECO:0000256" key="1">
    <source>
        <dbReference type="SAM" id="MobiDB-lite"/>
    </source>
</evidence>
<comment type="caution">
    <text evidence="2">The sequence shown here is derived from an EMBL/GenBank/DDBJ whole genome shotgun (WGS) entry which is preliminary data.</text>
</comment>
<feature type="region of interest" description="Disordered" evidence="1">
    <location>
        <begin position="1"/>
        <end position="23"/>
    </location>
</feature>
<sequence>MPTAKTAQGREQSSHPWTHIGTLDMSDGTHRIYPPIQKHKTSVFVGKLDLKTQVGTWLAVKGKNLETNSLVCTANLQGFGGQKPTGSASRLEPVHFSTATESTPHERFCVA</sequence>
<evidence type="ECO:0000313" key="3">
    <source>
        <dbReference type="Proteomes" id="UP001596237"/>
    </source>
</evidence>
<accession>A0ABW1WUT9</accession>
<evidence type="ECO:0000313" key="2">
    <source>
        <dbReference type="EMBL" id="MFC6392040.1"/>
    </source>
</evidence>
<reference evidence="3" key="1">
    <citation type="journal article" date="2019" name="Int. J. Syst. Evol. Microbiol.">
        <title>The Global Catalogue of Microorganisms (GCM) 10K type strain sequencing project: providing services to taxonomists for standard genome sequencing and annotation.</title>
        <authorList>
            <consortium name="The Broad Institute Genomics Platform"/>
            <consortium name="The Broad Institute Genome Sequencing Center for Infectious Disease"/>
            <person name="Wu L."/>
            <person name="Ma J."/>
        </authorList>
    </citation>
    <scope>NUCLEOTIDE SEQUENCE [LARGE SCALE GENOMIC DNA]</scope>
    <source>
        <strain evidence="3">CCUG 36916</strain>
    </source>
</reference>
<keyword evidence="3" id="KW-1185">Reference proteome</keyword>
<dbReference type="RefSeq" id="WP_192282879.1">
    <property type="nucleotide sequence ID" value="NZ_JBHSTT010000087.1"/>
</dbReference>
<dbReference type="EMBL" id="JBHSTT010000087">
    <property type="protein sequence ID" value="MFC6392040.1"/>
    <property type="molecule type" value="Genomic_DNA"/>
</dbReference>
<gene>
    <name evidence="2" type="ORF">ACFQDP_22285</name>
</gene>
<protein>
    <submittedName>
        <fullName evidence="2">Uncharacterized protein</fullName>
    </submittedName>
</protein>
<dbReference type="Proteomes" id="UP001596237">
    <property type="component" value="Unassembled WGS sequence"/>
</dbReference>